<evidence type="ECO:0000313" key="3">
    <source>
        <dbReference type="Proteomes" id="UP000000305"/>
    </source>
</evidence>
<dbReference type="GO" id="GO:0009897">
    <property type="term" value="C:external side of plasma membrane"/>
    <property type="evidence" value="ECO:0000318"/>
    <property type="project" value="GO_Central"/>
</dbReference>
<dbReference type="FunCoup" id="E9GBX3">
    <property type="interactions" value="8"/>
</dbReference>
<feature type="domain" description="C-type lectin" evidence="1">
    <location>
        <begin position="36"/>
        <end position="147"/>
    </location>
</feature>
<protein>
    <recommendedName>
        <fullName evidence="1">C-type lectin domain-containing protein</fullName>
    </recommendedName>
</protein>
<evidence type="ECO:0000313" key="2">
    <source>
        <dbReference type="EMBL" id="EFX83034.1"/>
    </source>
</evidence>
<dbReference type="SUPFAM" id="SSF56436">
    <property type="entry name" value="C-type lectin-like"/>
    <property type="match status" value="1"/>
</dbReference>
<dbReference type="OrthoDB" id="6691028at2759"/>
<name>E9GBX3_DAPPU</name>
<dbReference type="GO" id="GO:0030246">
    <property type="term" value="F:carbohydrate binding"/>
    <property type="evidence" value="ECO:0000318"/>
    <property type="project" value="GO_Central"/>
</dbReference>
<dbReference type="InterPro" id="IPR016186">
    <property type="entry name" value="C-type_lectin-like/link_sf"/>
</dbReference>
<proteinExistence type="predicted"/>
<dbReference type="AlphaFoldDB" id="E9GBX3"/>
<organism evidence="2 3">
    <name type="scientific">Daphnia pulex</name>
    <name type="common">Water flea</name>
    <dbReference type="NCBI Taxonomy" id="6669"/>
    <lineage>
        <taxon>Eukaryota</taxon>
        <taxon>Metazoa</taxon>
        <taxon>Ecdysozoa</taxon>
        <taxon>Arthropoda</taxon>
        <taxon>Crustacea</taxon>
        <taxon>Branchiopoda</taxon>
        <taxon>Diplostraca</taxon>
        <taxon>Cladocera</taxon>
        <taxon>Anomopoda</taxon>
        <taxon>Daphniidae</taxon>
        <taxon>Daphnia</taxon>
    </lineage>
</organism>
<dbReference type="GO" id="GO:0038187">
    <property type="term" value="F:pattern recognition receptor activity"/>
    <property type="evidence" value="ECO:0000318"/>
    <property type="project" value="GO_Central"/>
</dbReference>
<dbReference type="CDD" id="cd00037">
    <property type="entry name" value="CLECT"/>
    <property type="match status" value="1"/>
</dbReference>
<gene>
    <name evidence="2" type="ORF">DAPPUDRAFT_316162</name>
</gene>
<evidence type="ECO:0000259" key="1">
    <source>
        <dbReference type="PROSITE" id="PS50041"/>
    </source>
</evidence>
<dbReference type="PROSITE" id="PS50041">
    <property type="entry name" value="C_TYPE_LECTIN_2"/>
    <property type="match status" value="1"/>
</dbReference>
<dbReference type="PhylomeDB" id="E9GBX3"/>
<dbReference type="PANTHER" id="PTHR22802:SF465">
    <property type="entry name" value="AT17652P-RELATED"/>
    <property type="match status" value="1"/>
</dbReference>
<reference evidence="2 3" key="1">
    <citation type="journal article" date="2011" name="Science">
        <title>The ecoresponsive genome of Daphnia pulex.</title>
        <authorList>
            <person name="Colbourne J.K."/>
            <person name="Pfrender M.E."/>
            <person name="Gilbert D."/>
            <person name="Thomas W.K."/>
            <person name="Tucker A."/>
            <person name="Oakley T.H."/>
            <person name="Tokishita S."/>
            <person name="Aerts A."/>
            <person name="Arnold G.J."/>
            <person name="Basu M.K."/>
            <person name="Bauer D.J."/>
            <person name="Caceres C.E."/>
            <person name="Carmel L."/>
            <person name="Casola C."/>
            <person name="Choi J.H."/>
            <person name="Detter J.C."/>
            <person name="Dong Q."/>
            <person name="Dusheyko S."/>
            <person name="Eads B.D."/>
            <person name="Frohlich T."/>
            <person name="Geiler-Samerotte K.A."/>
            <person name="Gerlach D."/>
            <person name="Hatcher P."/>
            <person name="Jogdeo S."/>
            <person name="Krijgsveld J."/>
            <person name="Kriventseva E.V."/>
            <person name="Kultz D."/>
            <person name="Laforsch C."/>
            <person name="Lindquist E."/>
            <person name="Lopez J."/>
            <person name="Manak J.R."/>
            <person name="Muller J."/>
            <person name="Pangilinan J."/>
            <person name="Patwardhan R.P."/>
            <person name="Pitluck S."/>
            <person name="Pritham E.J."/>
            <person name="Rechtsteiner A."/>
            <person name="Rho M."/>
            <person name="Rogozin I.B."/>
            <person name="Sakarya O."/>
            <person name="Salamov A."/>
            <person name="Schaack S."/>
            <person name="Shapiro H."/>
            <person name="Shiga Y."/>
            <person name="Skalitzky C."/>
            <person name="Smith Z."/>
            <person name="Souvorov A."/>
            <person name="Sung W."/>
            <person name="Tang Z."/>
            <person name="Tsuchiya D."/>
            <person name="Tu H."/>
            <person name="Vos H."/>
            <person name="Wang M."/>
            <person name="Wolf Y.I."/>
            <person name="Yamagata H."/>
            <person name="Yamada T."/>
            <person name="Ye Y."/>
            <person name="Shaw J.R."/>
            <person name="Andrews J."/>
            <person name="Crease T.J."/>
            <person name="Tang H."/>
            <person name="Lucas S.M."/>
            <person name="Robertson H.M."/>
            <person name="Bork P."/>
            <person name="Koonin E.V."/>
            <person name="Zdobnov E.M."/>
            <person name="Grigoriev I.V."/>
            <person name="Lynch M."/>
            <person name="Boore J.L."/>
        </authorList>
    </citation>
    <scope>NUCLEOTIDE SEQUENCE [LARGE SCALE GENOMIC DNA]</scope>
</reference>
<dbReference type="HOGENOM" id="CLU_1541670_0_0_1"/>
<dbReference type="PANTHER" id="PTHR22802">
    <property type="entry name" value="C-TYPE LECTIN SUPERFAMILY MEMBER"/>
    <property type="match status" value="1"/>
</dbReference>
<dbReference type="EMBL" id="GL732538">
    <property type="protein sequence ID" value="EFX83034.1"/>
    <property type="molecule type" value="Genomic_DNA"/>
</dbReference>
<dbReference type="Proteomes" id="UP000000305">
    <property type="component" value="Unassembled WGS sequence"/>
</dbReference>
<dbReference type="InterPro" id="IPR001304">
    <property type="entry name" value="C-type_lectin-like"/>
</dbReference>
<dbReference type="Gene3D" id="3.10.100.10">
    <property type="entry name" value="Mannose-Binding Protein A, subunit A"/>
    <property type="match status" value="1"/>
</dbReference>
<dbReference type="SMART" id="SM00034">
    <property type="entry name" value="CLECT"/>
    <property type="match status" value="1"/>
</dbReference>
<dbReference type="KEGG" id="dpx:DAPPUDRAFT_316162"/>
<accession>E9GBX3</accession>
<dbReference type="Pfam" id="PF00059">
    <property type="entry name" value="Lectin_C"/>
    <property type="match status" value="1"/>
</dbReference>
<dbReference type="InParanoid" id="E9GBX3"/>
<dbReference type="GO" id="GO:0006955">
    <property type="term" value="P:immune response"/>
    <property type="evidence" value="ECO:0000318"/>
    <property type="project" value="GO_Central"/>
</dbReference>
<dbReference type="InterPro" id="IPR016187">
    <property type="entry name" value="CTDL_fold"/>
</dbReference>
<sequence length="174" mass="20350">MPNLKTPSRLILRNYEGSSESDTAEEDRIKMLCWTLNKNCYCFPTPTNKSYSWYEANQFCKEGNMALLSLENENEDRLVYKHIKSILALNGELYWTSGQHSLRWEWADGESINYTNWKTGKSEPNEEIKNEAYLYLDTSYDFESGFWFASNNSRLLQSSDNSSFSRPMSYICES</sequence>
<dbReference type="InterPro" id="IPR051004">
    <property type="entry name" value="DC-SIGN_domain-containing"/>
</dbReference>
<keyword evidence="3" id="KW-1185">Reference proteome</keyword>